<organism evidence="2 3">
    <name type="scientific">Halopiger aswanensis</name>
    <dbReference type="NCBI Taxonomy" id="148449"/>
    <lineage>
        <taxon>Archaea</taxon>
        <taxon>Methanobacteriati</taxon>
        <taxon>Methanobacteriota</taxon>
        <taxon>Stenosarchaea group</taxon>
        <taxon>Halobacteria</taxon>
        <taxon>Halobacteriales</taxon>
        <taxon>Natrialbaceae</taxon>
        <taxon>Halopiger</taxon>
    </lineage>
</organism>
<comment type="caution">
    <text evidence="2">The sequence shown here is derived from an EMBL/GenBank/DDBJ whole genome shotgun (WGS) entry which is preliminary data.</text>
</comment>
<name>A0A419WI90_9EURY</name>
<keyword evidence="3" id="KW-1185">Reference proteome</keyword>
<dbReference type="SUPFAM" id="SSF53850">
    <property type="entry name" value="Periplasmic binding protein-like II"/>
    <property type="match status" value="1"/>
</dbReference>
<dbReference type="OrthoDB" id="340746at2157"/>
<evidence type="ECO:0000313" key="2">
    <source>
        <dbReference type="EMBL" id="RKD95170.1"/>
    </source>
</evidence>
<evidence type="ECO:0000313" key="3">
    <source>
        <dbReference type="Proteomes" id="UP000283805"/>
    </source>
</evidence>
<dbReference type="EMBL" id="RAPO01000002">
    <property type="protein sequence ID" value="RKD95170.1"/>
    <property type="molecule type" value="Genomic_DNA"/>
</dbReference>
<sequence>MTDERLSGRRTALKAAGAATMVGLAGCLDTITPDEGEGTAGDTSDGGDGSNETGTNESEGSEFPAQDVEMICPWAEGGGTDRTARMLADLVADELGSSAYVTNQTGGSGSVGFNAIANADTDGHTLGVLTVEICTIEHLGIADVNHEDVAPVMQYNFDPAALTVHEDAPYGTLGEFVDYAEDNPGEITVSNSGIGAIWHLAGAEFERAAEIEVDHVGYDGAAPATEAVLSGEVQATTSSAAEVAPQVQDGPLEMLAFFGEERHPLFEDVPTLQEEGYDVTTGAWRGIGGPSGLDEGAQAELEEAFQNVYESDEFEEFMDENGFGMVNRNTEEFGQFMAEEYERFGELIDDLNLNE</sequence>
<dbReference type="Gene3D" id="3.40.190.10">
    <property type="entry name" value="Periplasmic binding protein-like II"/>
    <property type="match status" value="1"/>
</dbReference>
<reference evidence="2 3" key="1">
    <citation type="submission" date="2018-09" db="EMBL/GenBank/DDBJ databases">
        <title>Genomic Encyclopedia of Archaeal and Bacterial Type Strains, Phase II (KMG-II): from individual species to whole genera.</title>
        <authorList>
            <person name="Goeker M."/>
        </authorList>
    </citation>
    <scope>NUCLEOTIDE SEQUENCE [LARGE SCALE GENOMIC DNA]</scope>
    <source>
        <strain evidence="2 3">DSM 13151</strain>
    </source>
</reference>
<dbReference type="PROSITE" id="PS51318">
    <property type="entry name" value="TAT"/>
    <property type="match status" value="1"/>
</dbReference>
<dbReference type="InterPro" id="IPR006311">
    <property type="entry name" value="TAT_signal"/>
</dbReference>
<dbReference type="InterPro" id="IPR042100">
    <property type="entry name" value="Bug_dom1"/>
</dbReference>
<dbReference type="InterPro" id="IPR005064">
    <property type="entry name" value="BUG"/>
</dbReference>
<dbReference type="PANTHER" id="PTHR42928:SF5">
    <property type="entry name" value="BLR1237 PROTEIN"/>
    <property type="match status" value="1"/>
</dbReference>
<dbReference type="Proteomes" id="UP000283805">
    <property type="component" value="Unassembled WGS sequence"/>
</dbReference>
<feature type="region of interest" description="Disordered" evidence="1">
    <location>
        <begin position="28"/>
        <end position="67"/>
    </location>
</feature>
<dbReference type="AlphaFoldDB" id="A0A419WI90"/>
<keyword evidence="2" id="KW-0675">Receptor</keyword>
<proteinExistence type="predicted"/>
<dbReference type="Pfam" id="PF03401">
    <property type="entry name" value="TctC"/>
    <property type="match status" value="1"/>
</dbReference>
<gene>
    <name evidence="2" type="ORF">ATJ93_2021</name>
</gene>
<evidence type="ECO:0000256" key="1">
    <source>
        <dbReference type="SAM" id="MobiDB-lite"/>
    </source>
</evidence>
<dbReference type="PROSITE" id="PS51257">
    <property type="entry name" value="PROKAR_LIPOPROTEIN"/>
    <property type="match status" value="1"/>
</dbReference>
<dbReference type="PIRSF" id="PIRSF017082">
    <property type="entry name" value="YflP"/>
    <property type="match status" value="1"/>
</dbReference>
<protein>
    <submittedName>
        <fullName evidence="2">Tripartite-type tricarboxylate transporter receptor subunit TctC</fullName>
    </submittedName>
</protein>
<dbReference type="PANTHER" id="PTHR42928">
    <property type="entry name" value="TRICARBOXYLATE-BINDING PROTEIN"/>
    <property type="match status" value="1"/>
</dbReference>
<dbReference type="Gene3D" id="3.40.190.150">
    <property type="entry name" value="Bordetella uptake gene, domain 1"/>
    <property type="match status" value="1"/>
</dbReference>
<dbReference type="RefSeq" id="WP_211334042.1">
    <property type="nucleotide sequence ID" value="NZ_RAPO01000002.1"/>
</dbReference>
<accession>A0A419WI90</accession>
<dbReference type="CDD" id="cd07012">
    <property type="entry name" value="PBP2_Bug_TTT"/>
    <property type="match status" value="1"/>
</dbReference>